<feature type="region of interest" description="Disordered" evidence="8">
    <location>
        <begin position="1"/>
        <end position="29"/>
    </location>
</feature>
<keyword evidence="5 9" id="KW-0812">Transmembrane</keyword>
<accession>A0A1J4K8E1</accession>
<evidence type="ECO:0000256" key="7">
    <source>
        <dbReference type="ARBA" id="ARBA00023136"/>
    </source>
</evidence>
<dbReference type="RefSeq" id="XP_068358829.1">
    <property type="nucleotide sequence ID" value="XM_068492734.1"/>
</dbReference>
<evidence type="ECO:0000256" key="9">
    <source>
        <dbReference type="SAM" id="Phobius"/>
    </source>
</evidence>
<evidence type="ECO:0000256" key="5">
    <source>
        <dbReference type="ARBA" id="ARBA00022692"/>
    </source>
</evidence>
<evidence type="ECO:0000313" key="10">
    <source>
        <dbReference type="EMBL" id="OHT05693.1"/>
    </source>
</evidence>
<protein>
    <submittedName>
        <fullName evidence="10">MatE family protein</fullName>
    </submittedName>
</protein>
<dbReference type="PANTHER" id="PTHR43549">
    <property type="entry name" value="MULTIDRUG RESISTANCE PROTEIN YPNP-RELATED"/>
    <property type="match status" value="1"/>
</dbReference>
<comment type="similarity">
    <text evidence="2">Belongs to the multi antimicrobial extrusion (MATE) (TC 2.A.66.1) family.</text>
</comment>
<feature type="region of interest" description="Disordered" evidence="8">
    <location>
        <begin position="509"/>
        <end position="534"/>
    </location>
</feature>
<feature type="transmembrane region" description="Helical" evidence="9">
    <location>
        <begin position="335"/>
        <end position="355"/>
    </location>
</feature>
<dbReference type="VEuPathDB" id="TrichDB:TRFO_05837"/>
<keyword evidence="6 9" id="KW-1133">Transmembrane helix</keyword>
<comment type="subcellular location">
    <subcellularLocation>
        <location evidence="1">Cell membrane</location>
        <topology evidence="1">Multi-pass membrane protein</topology>
    </subcellularLocation>
</comment>
<dbReference type="GO" id="GO:0005886">
    <property type="term" value="C:plasma membrane"/>
    <property type="evidence" value="ECO:0007669"/>
    <property type="project" value="UniProtKB-SubCell"/>
</dbReference>
<dbReference type="Pfam" id="PF01554">
    <property type="entry name" value="MatE"/>
    <property type="match status" value="1"/>
</dbReference>
<proteinExistence type="inferred from homology"/>
<evidence type="ECO:0000256" key="6">
    <source>
        <dbReference type="ARBA" id="ARBA00022989"/>
    </source>
</evidence>
<feature type="transmembrane region" description="Helical" evidence="9">
    <location>
        <begin position="477"/>
        <end position="499"/>
    </location>
</feature>
<feature type="transmembrane region" description="Helical" evidence="9">
    <location>
        <begin position="245"/>
        <end position="266"/>
    </location>
</feature>
<evidence type="ECO:0000256" key="8">
    <source>
        <dbReference type="SAM" id="MobiDB-lite"/>
    </source>
</evidence>
<dbReference type="InterPro" id="IPR052031">
    <property type="entry name" value="Membrane_Transporter-Flippase"/>
</dbReference>
<feature type="transmembrane region" description="Helical" evidence="9">
    <location>
        <begin position="147"/>
        <end position="166"/>
    </location>
</feature>
<dbReference type="OrthoDB" id="2126698at2759"/>
<evidence type="ECO:0000256" key="2">
    <source>
        <dbReference type="ARBA" id="ARBA00010199"/>
    </source>
</evidence>
<evidence type="ECO:0000256" key="4">
    <source>
        <dbReference type="ARBA" id="ARBA00022475"/>
    </source>
</evidence>
<reference evidence="10" key="1">
    <citation type="submission" date="2016-10" db="EMBL/GenBank/DDBJ databases">
        <authorList>
            <person name="Benchimol M."/>
            <person name="Almeida L.G."/>
            <person name="Vasconcelos A.T."/>
            <person name="Perreira-Neves A."/>
            <person name="Rosa I.A."/>
            <person name="Tasca T."/>
            <person name="Bogo M.R."/>
            <person name="de Souza W."/>
        </authorList>
    </citation>
    <scope>NUCLEOTIDE SEQUENCE [LARGE SCALE GENOMIC DNA]</scope>
    <source>
        <strain evidence="10">K</strain>
    </source>
</reference>
<name>A0A1J4K8E1_9EUKA</name>
<feature type="transmembrane region" description="Helical" evidence="9">
    <location>
        <begin position="215"/>
        <end position="239"/>
    </location>
</feature>
<evidence type="ECO:0000256" key="1">
    <source>
        <dbReference type="ARBA" id="ARBA00004651"/>
    </source>
</evidence>
<dbReference type="PANTHER" id="PTHR43549:SF2">
    <property type="entry name" value="MULTIDRUG RESISTANCE PROTEIN NORM-RELATED"/>
    <property type="match status" value="1"/>
</dbReference>
<feature type="transmembrane region" description="Helical" evidence="9">
    <location>
        <begin position="375"/>
        <end position="394"/>
    </location>
</feature>
<feature type="transmembrane region" description="Helical" evidence="9">
    <location>
        <begin position="186"/>
        <end position="203"/>
    </location>
</feature>
<dbReference type="EMBL" id="MLAK01000749">
    <property type="protein sequence ID" value="OHT05693.1"/>
    <property type="molecule type" value="Genomic_DNA"/>
</dbReference>
<comment type="caution">
    <text evidence="10">The sequence shown here is derived from an EMBL/GenBank/DDBJ whole genome shotgun (WGS) entry which is preliminary data.</text>
</comment>
<dbReference type="InterPro" id="IPR002528">
    <property type="entry name" value="MATE_fam"/>
</dbReference>
<evidence type="ECO:0000256" key="3">
    <source>
        <dbReference type="ARBA" id="ARBA00022448"/>
    </source>
</evidence>
<dbReference type="GeneID" id="94827438"/>
<dbReference type="AlphaFoldDB" id="A0A1J4K8E1"/>
<sequence length="534" mass="58315">MPRVDNSSSHGSVEENYLEDIRDKNESQDNANTLKVFESEESEEHKGGLNEEEIYRLAGRPPLITILHLMIGPVISQVTGALYGIVNSIWISHGIGEVGLSAVATEVTLEGIGRSFGYFLMVSASTKISQLFGQGRHKEATQVVADLLRCTLICGAIVPLAILPAHNELCKWFGASELTTKLGYEYIMPLCACSVLTCINLACQGFLQAEGRTMLIGLIDLTSVAVACGGLCPLFMYGFKTGINAASISIVFADGVPGIVLMILYFKGKFGIKPKWNQLLKPFSKETFPALLIGLSQLISNLASNIPGIPIRNLIGLSSGDSYHYDLAMSGFNVICRYTQFAAAVIIAITTGYLAPASYAHAAGDDARYLSLSFHAGWLAFVWSILTTIFSVSIPRQISMIFGNGEEYLAYAGPMLRNGTCIDFLRWVQFNAQAMLQALQFGGRAMVVSFLSNFAAFLGFAYLYYYTDKHNVIRLMWLYPSVVAFGFVTGSALLVKPLWNLYEQSKKSEEEKKEADSASSEDSTPSEIQGLPEL</sequence>
<gene>
    <name evidence="10" type="ORF">TRFO_05837</name>
</gene>
<feature type="compositionally biased region" description="Polar residues" evidence="8">
    <location>
        <begin position="1"/>
        <end position="11"/>
    </location>
</feature>
<keyword evidence="4" id="KW-1003">Cell membrane</keyword>
<evidence type="ECO:0000313" key="11">
    <source>
        <dbReference type="Proteomes" id="UP000179807"/>
    </source>
</evidence>
<dbReference type="Proteomes" id="UP000179807">
    <property type="component" value="Unassembled WGS sequence"/>
</dbReference>
<feature type="transmembrane region" description="Helical" evidence="9">
    <location>
        <begin position="445"/>
        <end position="465"/>
    </location>
</feature>
<dbReference type="GO" id="GO:0042910">
    <property type="term" value="F:xenobiotic transmembrane transporter activity"/>
    <property type="evidence" value="ECO:0007669"/>
    <property type="project" value="InterPro"/>
</dbReference>
<organism evidence="10 11">
    <name type="scientific">Tritrichomonas foetus</name>
    <dbReference type="NCBI Taxonomy" id="1144522"/>
    <lineage>
        <taxon>Eukaryota</taxon>
        <taxon>Metamonada</taxon>
        <taxon>Parabasalia</taxon>
        <taxon>Tritrichomonadida</taxon>
        <taxon>Tritrichomonadidae</taxon>
        <taxon>Tritrichomonas</taxon>
    </lineage>
</organism>
<keyword evidence="3" id="KW-0813">Transport</keyword>
<dbReference type="GO" id="GO:0015297">
    <property type="term" value="F:antiporter activity"/>
    <property type="evidence" value="ECO:0007669"/>
    <property type="project" value="InterPro"/>
</dbReference>
<keyword evidence="7 9" id="KW-0472">Membrane</keyword>
<keyword evidence="11" id="KW-1185">Reference proteome</keyword>